<dbReference type="InterPro" id="IPR005693">
    <property type="entry name" value="Mce"/>
</dbReference>
<feature type="transmembrane region" description="Helical" evidence="1">
    <location>
        <begin position="12"/>
        <end position="34"/>
    </location>
</feature>
<dbReference type="STRING" id="1108044.GOOTI_211_00190"/>
<dbReference type="Pfam" id="PF02470">
    <property type="entry name" value="MlaD"/>
    <property type="match status" value="1"/>
</dbReference>
<dbReference type="PANTHER" id="PTHR33371:SF19">
    <property type="entry name" value="MCE-FAMILY PROTEIN MCE4A"/>
    <property type="match status" value="1"/>
</dbReference>
<gene>
    <name evidence="4" type="primary">mceA</name>
    <name evidence="4" type="ORF">GOOTI_211_00190</name>
</gene>
<organism evidence="4 5">
    <name type="scientific">Gordonia otitidis (strain DSM 44809 / CCUG 52243 / JCM 12355 / NBRC 100426 / IFM 10032)</name>
    <dbReference type="NCBI Taxonomy" id="1108044"/>
    <lineage>
        <taxon>Bacteria</taxon>
        <taxon>Bacillati</taxon>
        <taxon>Actinomycetota</taxon>
        <taxon>Actinomycetes</taxon>
        <taxon>Mycobacteriales</taxon>
        <taxon>Gordoniaceae</taxon>
        <taxon>Gordonia</taxon>
    </lineage>
</organism>
<evidence type="ECO:0000256" key="1">
    <source>
        <dbReference type="SAM" id="Phobius"/>
    </source>
</evidence>
<feature type="domain" description="Mammalian cell entry C-terminal" evidence="3">
    <location>
        <begin position="126"/>
        <end position="337"/>
    </location>
</feature>
<reference evidence="4" key="1">
    <citation type="submission" date="2012-02" db="EMBL/GenBank/DDBJ databases">
        <title>Whole genome shotgun sequence of Gordonia otitidis NBRC 100426.</title>
        <authorList>
            <person name="Yoshida I."/>
            <person name="Hosoyama A."/>
            <person name="Tsuchikane K."/>
            <person name="Katsumata H."/>
            <person name="Yamazaki S."/>
            <person name="Fujita N."/>
        </authorList>
    </citation>
    <scope>NUCLEOTIDE SEQUENCE [LARGE SCALE GENOMIC DNA]</scope>
    <source>
        <strain evidence="4">NBRC 100426</strain>
    </source>
</reference>
<evidence type="ECO:0000259" key="3">
    <source>
        <dbReference type="Pfam" id="PF11887"/>
    </source>
</evidence>
<protein>
    <submittedName>
        <fullName evidence="4">Mce family protein</fullName>
    </submittedName>
</protein>
<evidence type="ECO:0000313" key="4">
    <source>
        <dbReference type="EMBL" id="GAB36365.1"/>
    </source>
</evidence>
<dbReference type="InterPro" id="IPR024516">
    <property type="entry name" value="Mce_C"/>
</dbReference>
<dbReference type="InterPro" id="IPR052336">
    <property type="entry name" value="MlaD_Phospholipid_Transporter"/>
</dbReference>
<dbReference type="AlphaFoldDB" id="H5TSA7"/>
<dbReference type="GO" id="GO:0051701">
    <property type="term" value="P:biological process involved in interaction with host"/>
    <property type="evidence" value="ECO:0007669"/>
    <property type="project" value="TreeGrafter"/>
</dbReference>
<keyword evidence="1" id="KW-1133">Transmembrane helix</keyword>
<dbReference type="EMBL" id="BAFB01000211">
    <property type="protein sequence ID" value="GAB36365.1"/>
    <property type="molecule type" value="Genomic_DNA"/>
</dbReference>
<name>H5TSA7_GORO1</name>
<dbReference type="NCBIfam" id="TIGR00996">
    <property type="entry name" value="Mtu_fam_mce"/>
    <property type="match status" value="1"/>
</dbReference>
<dbReference type="GO" id="GO:0005576">
    <property type="term" value="C:extracellular region"/>
    <property type="evidence" value="ECO:0007669"/>
    <property type="project" value="TreeGrafter"/>
</dbReference>
<keyword evidence="5" id="KW-1185">Reference proteome</keyword>
<dbReference type="Proteomes" id="UP000005038">
    <property type="component" value="Unassembled WGS sequence"/>
</dbReference>
<keyword evidence="1" id="KW-0812">Transmembrane</keyword>
<comment type="caution">
    <text evidence="4">The sequence shown here is derived from an EMBL/GenBank/DDBJ whole genome shotgun (WGS) entry which is preliminary data.</text>
</comment>
<accession>H5TSA7</accession>
<feature type="domain" description="Mce/MlaD" evidence="2">
    <location>
        <begin position="41"/>
        <end position="118"/>
    </location>
</feature>
<dbReference type="InterPro" id="IPR003399">
    <property type="entry name" value="Mce/MlaD"/>
</dbReference>
<sequence>MGHLRELSRRANIVLGLMLVIVLVSAAAISVALYRGTFSDTQRVTMYADRAGLLLERNSSVELNGVVVGRVQDVEFTDNRAKLTLGIDSTAAQAIPSNVTADVDPMTLLGRKYVRLTQPANPRSDALRSGDVLWAPGVGHEVDDLLSKLVDVLDEVDPQRVTTTVGGLSQALADNGQQVGTLVDQLNDYLAEFNPNLGALQRDMVSGAAVANRLDEAAPDLLATIDRLSVTSTTLTREQRAFSAFVLSFSNLGATGRDFFSVAGMPFERAVKSLRTTVSTLGEFAPIYPCFLSSLALTNQYLERANGGSDRPGLNVVGTLLMGNPPYSSSRNLPKVGLEGVAPSCRQTSKPPAHIDFDDGSDAYGPINGPADLIGNPLADLLFGGH</sequence>
<evidence type="ECO:0000259" key="2">
    <source>
        <dbReference type="Pfam" id="PF02470"/>
    </source>
</evidence>
<evidence type="ECO:0000313" key="5">
    <source>
        <dbReference type="Proteomes" id="UP000005038"/>
    </source>
</evidence>
<dbReference type="Pfam" id="PF11887">
    <property type="entry name" value="Mce4_CUP1"/>
    <property type="match status" value="1"/>
</dbReference>
<dbReference type="PANTHER" id="PTHR33371">
    <property type="entry name" value="INTERMEMBRANE PHOSPHOLIPID TRANSPORT SYSTEM BINDING PROTEIN MLAD-RELATED"/>
    <property type="match status" value="1"/>
</dbReference>
<dbReference type="OrthoDB" id="3460188at2"/>
<proteinExistence type="predicted"/>
<keyword evidence="1" id="KW-0472">Membrane</keyword>
<dbReference type="RefSeq" id="WP_007240547.1">
    <property type="nucleotide sequence ID" value="NZ_BAFB01000211.1"/>
</dbReference>